<dbReference type="EMBL" id="FZQP02000615">
    <property type="protein sequence ID" value="VVC89730.1"/>
    <property type="molecule type" value="Genomic_DNA"/>
</dbReference>
<evidence type="ECO:0000313" key="1">
    <source>
        <dbReference type="EMBL" id="VVC89730.1"/>
    </source>
</evidence>
<name>A0A5E4PXS7_9NEOP</name>
<proteinExistence type="predicted"/>
<gene>
    <name evidence="1" type="ORF">LSINAPIS_LOCUS2787</name>
</gene>
<keyword evidence="2" id="KW-1185">Reference proteome</keyword>
<sequence>MSECQDHYPAWFSKDLIRLLKEKYTWHLKFKKFKNPLDKSTFNLLKNLCSKLQNICYKSYNLQKLALPCTSFTGLSAPVYWVEIRNRVDKTTSVNNQVYNTVVQYANCYIQISA</sequence>
<reference evidence="1 2" key="1">
    <citation type="submission" date="2017-07" db="EMBL/GenBank/DDBJ databases">
        <authorList>
            <person name="Talla V."/>
            <person name="Backstrom N."/>
        </authorList>
    </citation>
    <scope>NUCLEOTIDE SEQUENCE [LARGE SCALE GENOMIC DNA]</scope>
</reference>
<evidence type="ECO:0000313" key="2">
    <source>
        <dbReference type="Proteomes" id="UP000324832"/>
    </source>
</evidence>
<dbReference type="Proteomes" id="UP000324832">
    <property type="component" value="Unassembled WGS sequence"/>
</dbReference>
<dbReference type="AlphaFoldDB" id="A0A5E4PXS7"/>
<organism evidence="1 2">
    <name type="scientific">Leptidea sinapis</name>
    <dbReference type="NCBI Taxonomy" id="189913"/>
    <lineage>
        <taxon>Eukaryota</taxon>
        <taxon>Metazoa</taxon>
        <taxon>Ecdysozoa</taxon>
        <taxon>Arthropoda</taxon>
        <taxon>Hexapoda</taxon>
        <taxon>Insecta</taxon>
        <taxon>Pterygota</taxon>
        <taxon>Neoptera</taxon>
        <taxon>Endopterygota</taxon>
        <taxon>Lepidoptera</taxon>
        <taxon>Glossata</taxon>
        <taxon>Ditrysia</taxon>
        <taxon>Papilionoidea</taxon>
        <taxon>Pieridae</taxon>
        <taxon>Dismorphiinae</taxon>
        <taxon>Leptidea</taxon>
    </lineage>
</organism>
<accession>A0A5E4PXS7</accession>
<protein>
    <submittedName>
        <fullName evidence="1">Uncharacterized protein</fullName>
    </submittedName>
</protein>